<accession>A0A645EF80</accession>
<comment type="caution">
    <text evidence="1">The sequence shown here is derived from an EMBL/GenBank/DDBJ whole genome shotgun (WGS) entry which is preliminary data.</text>
</comment>
<dbReference type="PANTHER" id="PTHR37825:SF1">
    <property type="entry name" value="TRNA(MET) CYTIDINE ACETATE LIGASE"/>
    <property type="match status" value="1"/>
</dbReference>
<sequence>MLGGANNNLALEYISEMRKANMNFSFATYKRIGSGHDEASYQGTYPCASSIRADILSGKNHNFSNLEIYKMAHLERAFLYALRKMTADDFRKCPDLSEGLENRIVSCVPTAQSVEELFDSVKTKRYTHARIRRIMMSAFLSVTAEMQNQTPPYIKVLGFNSKGREILKKASETAQLPIVHKYADVKVLPIFAQQVYELESCCTDIFSLACDQIKPCGREKTENQIILI</sequence>
<protein>
    <submittedName>
        <fullName evidence="1">Uncharacterized protein</fullName>
    </submittedName>
</protein>
<evidence type="ECO:0000313" key="1">
    <source>
        <dbReference type="EMBL" id="MPN00551.1"/>
    </source>
</evidence>
<dbReference type="EMBL" id="VSSQ01046587">
    <property type="protein sequence ID" value="MPN00551.1"/>
    <property type="molecule type" value="Genomic_DNA"/>
</dbReference>
<dbReference type="InterPro" id="IPR008513">
    <property type="entry name" value="tRNA(Met)_cyd_acetate_ligase"/>
</dbReference>
<name>A0A645EF80_9ZZZZ</name>
<gene>
    <name evidence="1" type="ORF">SDC9_147747</name>
</gene>
<dbReference type="AlphaFoldDB" id="A0A645EF80"/>
<dbReference type="PANTHER" id="PTHR37825">
    <property type="entry name" value="TRNA(MET) CYTIDINE ACETATE LIGASE"/>
    <property type="match status" value="1"/>
</dbReference>
<proteinExistence type="predicted"/>
<organism evidence="1">
    <name type="scientific">bioreactor metagenome</name>
    <dbReference type="NCBI Taxonomy" id="1076179"/>
    <lineage>
        <taxon>unclassified sequences</taxon>
        <taxon>metagenomes</taxon>
        <taxon>ecological metagenomes</taxon>
    </lineage>
</organism>
<dbReference type="Pfam" id="PF05636">
    <property type="entry name" value="HIGH_NTase1"/>
    <property type="match status" value="1"/>
</dbReference>
<reference evidence="1" key="1">
    <citation type="submission" date="2019-08" db="EMBL/GenBank/DDBJ databases">
        <authorList>
            <person name="Kucharzyk K."/>
            <person name="Murdoch R.W."/>
            <person name="Higgins S."/>
            <person name="Loffler F."/>
        </authorList>
    </citation>
    <scope>NUCLEOTIDE SEQUENCE</scope>
</reference>